<evidence type="ECO:0000313" key="2">
    <source>
        <dbReference type="Proteomes" id="UP000245202"/>
    </source>
</evidence>
<name>A0A2R5F0A0_9BACL</name>
<dbReference type="AlphaFoldDB" id="A0A2R5F0A0"/>
<evidence type="ECO:0000313" key="1">
    <source>
        <dbReference type="EMBL" id="GBG10768.1"/>
    </source>
</evidence>
<protein>
    <submittedName>
        <fullName evidence="1">Uncharacterized protein</fullName>
    </submittedName>
</protein>
<comment type="caution">
    <text evidence="1">The sequence shown here is derived from an EMBL/GenBank/DDBJ whole genome shotgun (WGS) entry which is preliminary data.</text>
</comment>
<dbReference type="Proteomes" id="UP000245202">
    <property type="component" value="Unassembled WGS sequence"/>
</dbReference>
<proteinExistence type="predicted"/>
<keyword evidence="2" id="KW-1185">Reference proteome</keyword>
<dbReference type="RefSeq" id="WP_108995202.1">
    <property type="nucleotide sequence ID" value="NZ_BDQX01000356.1"/>
</dbReference>
<gene>
    <name evidence="1" type="ORF">PAT3040_05532</name>
</gene>
<sequence>MIRKVKQMPDMPQPYAMRNWKQVATAYDRLVFDAEATGDFFPLVWRDDTPGGTGKPAFGLPSYLGGRRGENGHEAINTATAVLGATLCGIDKSNQNGVNWVEMLECYYGGEQAAPLFLNRRNGRAGSTFWYEIYPHALMYALTDLYPDTGNLDMMMRSTADQWLDACNKLTGEDGVPDFDHLSFDFDTGKPVDNGRWRGPDAAAGVAWLLYMAYKRWNDSGYLDGARRCLAFLERRSANPFYEVLLPFGACVAARMNAELGDAHSVDKLVNWVFDGDSECRPGWGVIADNWGGYDCYGLAGSITDWGQRWDAEGAGPWKPFDGERSGYAFTANTFALAWPLVPLVRYDSRFAPDIGKWMLNAANAARLFYPGAHSGKAQSCAFYKPDADDVIAYEGLRKWWDHQSPYATGDPIRYSWGAIDLGLYGSSHVGIFGGMIEQTDVEGILRLDCLRTDFFREAAHPTSLYYNPHNEEQAVTIDGSGSDFGAVYDAYAHSPATLRNGKLIIPARSAVLAVLLPEGADVAESDGKRYCNGIVIDYNTGA</sequence>
<reference evidence="1 2" key="1">
    <citation type="submission" date="2017-08" db="EMBL/GenBank/DDBJ databases">
        <title>Substantial Increase in Enzyme Production by Combined Drug-Resistance Mutations in Paenibacillus agaridevorans.</title>
        <authorList>
            <person name="Tanaka Y."/>
            <person name="Funane K."/>
            <person name="Hosaka T."/>
            <person name="Shiwa Y."/>
            <person name="Fujita N."/>
            <person name="Miyazaki T."/>
            <person name="Yoshikawa H."/>
            <person name="Murakami K."/>
            <person name="Kasahara K."/>
            <person name="Inaoka T."/>
            <person name="Hiraga Y."/>
            <person name="Ochi K."/>
        </authorList>
    </citation>
    <scope>NUCLEOTIDE SEQUENCE [LARGE SCALE GENOMIC DNA]</scope>
    <source>
        <strain evidence="1 2">T-3040</strain>
    </source>
</reference>
<dbReference type="EMBL" id="BDQX01000356">
    <property type="protein sequence ID" value="GBG10768.1"/>
    <property type="molecule type" value="Genomic_DNA"/>
</dbReference>
<accession>A0A2R5F0A0</accession>
<organism evidence="1 2">
    <name type="scientific">Paenibacillus agaridevorans</name>
    <dbReference type="NCBI Taxonomy" id="171404"/>
    <lineage>
        <taxon>Bacteria</taxon>
        <taxon>Bacillati</taxon>
        <taxon>Bacillota</taxon>
        <taxon>Bacilli</taxon>
        <taxon>Bacillales</taxon>
        <taxon>Paenibacillaceae</taxon>
        <taxon>Paenibacillus</taxon>
    </lineage>
</organism>